<reference evidence="8 9" key="1">
    <citation type="submission" date="2018-01" db="EMBL/GenBank/DDBJ databases">
        <title>Draft genome sequence of Jishengella sp. NA12.</title>
        <authorList>
            <person name="Sahin N."/>
            <person name="Ay H."/>
            <person name="Saygin H."/>
        </authorList>
    </citation>
    <scope>NUCLEOTIDE SEQUENCE [LARGE SCALE GENOMIC DNA]</scope>
    <source>
        <strain evidence="8 9">NA12</strain>
    </source>
</reference>
<keyword evidence="5 7" id="KW-0472">Membrane</keyword>
<dbReference type="GO" id="GO:0005886">
    <property type="term" value="C:plasma membrane"/>
    <property type="evidence" value="ECO:0007669"/>
    <property type="project" value="UniProtKB-SubCell"/>
</dbReference>
<dbReference type="EMBL" id="POTY01000197">
    <property type="protein sequence ID" value="PZG12801.1"/>
    <property type="molecule type" value="Genomic_DNA"/>
</dbReference>
<evidence type="ECO:0000256" key="3">
    <source>
        <dbReference type="ARBA" id="ARBA00022692"/>
    </source>
</evidence>
<feature type="compositionally biased region" description="Basic and acidic residues" evidence="6">
    <location>
        <begin position="25"/>
        <end position="38"/>
    </location>
</feature>
<feature type="transmembrane region" description="Helical" evidence="7">
    <location>
        <begin position="434"/>
        <end position="456"/>
    </location>
</feature>
<feature type="transmembrane region" description="Helical" evidence="7">
    <location>
        <begin position="89"/>
        <end position="113"/>
    </location>
</feature>
<organism evidence="8 9">
    <name type="scientific">Micromonospora craterilacus</name>
    <dbReference type="NCBI Taxonomy" id="1655439"/>
    <lineage>
        <taxon>Bacteria</taxon>
        <taxon>Bacillati</taxon>
        <taxon>Actinomycetota</taxon>
        <taxon>Actinomycetes</taxon>
        <taxon>Micromonosporales</taxon>
        <taxon>Micromonosporaceae</taxon>
        <taxon>Micromonospora</taxon>
    </lineage>
</organism>
<dbReference type="InterPro" id="IPR050833">
    <property type="entry name" value="Poly_Biosynth_Transport"/>
</dbReference>
<keyword evidence="4 7" id="KW-1133">Transmembrane helix</keyword>
<evidence type="ECO:0000256" key="4">
    <source>
        <dbReference type="ARBA" id="ARBA00022989"/>
    </source>
</evidence>
<dbReference type="PANTHER" id="PTHR30250:SF11">
    <property type="entry name" value="O-ANTIGEN TRANSPORTER-RELATED"/>
    <property type="match status" value="1"/>
</dbReference>
<feature type="transmembrane region" description="Helical" evidence="7">
    <location>
        <begin position="406"/>
        <end position="428"/>
    </location>
</feature>
<dbReference type="Pfam" id="PF01943">
    <property type="entry name" value="Polysacc_synt"/>
    <property type="match status" value="1"/>
</dbReference>
<name>A0A2W2DRH3_9ACTN</name>
<feature type="transmembrane region" description="Helical" evidence="7">
    <location>
        <begin position="161"/>
        <end position="178"/>
    </location>
</feature>
<feature type="compositionally biased region" description="Basic and acidic residues" evidence="6">
    <location>
        <begin position="1"/>
        <end position="10"/>
    </location>
</feature>
<evidence type="ECO:0000313" key="9">
    <source>
        <dbReference type="Proteomes" id="UP000248924"/>
    </source>
</evidence>
<proteinExistence type="predicted"/>
<feature type="transmembrane region" description="Helical" evidence="7">
    <location>
        <begin position="372"/>
        <end position="394"/>
    </location>
</feature>
<dbReference type="AlphaFoldDB" id="A0A2W2DRH3"/>
<evidence type="ECO:0000256" key="1">
    <source>
        <dbReference type="ARBA" id="ARBA00004651"/>
    </source>
</evidence>
<sequence length="473" mass="50044">MHHTGPDRGEPPVGGGPEVTLVPGEADRPAADERDRQPRRSRWRWSSVVGRGDGFLHRSGKFLTGNLLRTLAQGALFVLLAREMPIDTYGLFVGVTALIAVVSPFASAGAPSLIIQNYADSPSDWPRHLLRGLFLSTVFGSAATVLVAAAGLAIWGAHIGLVDLLCLAFADLVAWRLIEAVGASFHVRGRIMLAAVIPALLHICRLVGAVVLAMSEGPVTLHGWATISAVISVVVCLPVVLGGLRGAAGRALSIRGSLQQVRTGMLFAVGLSAQSVYNDSDKVMLSRLGTPESAAIYAAAYRVVDLAYTPGRSMSAVAYPRFFEAGRDGPRAAQRMALKLVPRFLAFSVPASLLLVAFAWMMPLVFGADFEAAVPALQGLSALLVLKSLHYLAADALSGARMQGRRTVCQIGVGVLNALLNLWLIPAYGWQGAIVSSLACDALLAVLLWGCLAAAVRRDRVGTPPSARPMERV</sequence>
<comment type="subcellular location">
    <subcellularLocation>
        <location evidence="1">Cell membrane</location>
        <topology evidence="1">Multi-pass membrane protein</topology>
    </subcellularLocation>
</comment>
<feature type="region of interest" description="Disordered" evidence="6">
    <location>
        <begin position="1"/>
        <end position="43"/>
    </location>
</feature>
<dbReference type="PANTHER" id="PTHR30250">
    <property type="entry name" value="PST FAMILY PREDICTED COLANIC ACID TRANSPORTER"/>
    <property type="match status" value="1"/>
</dbReference>
<protein>
    <submittedName>
        <fullName evidence="8">Uncharacterized protein</fullName>
    </submittedName>
</protein>
<keyword evidence="3 7" id="KW-0812">Transmembrane</keyword>
<dbReference type="Proteomes" id="UP000248924">
    <property type="component" value="Unassembled WGS sequence"/>
</dbReference>
<feature type="transmembrane region" description="Helical" evidence="7">
    <location>
        <begin position="221"/>
        <end position="244"/>
    </location>
</feature>
<feature type="transmembrane region" description="Helical" evidence="7">
    <location>
        <begin position="133"/>
        <end position="155"/>
    </location>
</feature>
<keyword evidence="9" id="KW-1185">Reference proteome</keyword>
<evidence type="ECO:0000256" key="5">
    <source>
        <dbReference type="ARBA" id="ARBA00023136"/>
    </source>
</evidence>
<feature type="transmembrane region" description="Helical" evidence="7">
    <location>
        <begin position="190"/>
        <end position="215"/>
    </location>
</feature>
<keyword evidence="2" id="KW-1003">Cell membrane</keyword>
<evidence type="ECO:0000256" key="2">
    <source>
        <dbReference type="ARBA" id="ARBA00022475"/>
    </source>
</evidence>
<dbReference type="InterPro" id="IPR002797">
    <property type="entry name" value="Polysacc_synth"/>
</dbReference>
<evidence type="ECO:0000256" key="7">
    <source>
        <dbReference type="SAM" id="Phobius"/>
    </source>
</evidence>
<evidence type="ECO:0000256" key="6">
    <source>
        <dbReference type="SAM" id="MobiDB-lite"/>
    </source>
</evidence>
<feature type="transmembrane region" description="Helical" evidence="7">
    <location>
        <begin position="344"/>
        <end position="366"/>
    </location>
</feature>
<accession>A0A2W2DRH3</accession>
<evidence type="ECO:0000313" key="8">
    <source>
        <dbReference type="EMBL" id="PZG12801.1"/>
    </source>
</evidence>
<comment type="caution">
    <text evidence="8">The sequence shown here is derived from an EMBL/GenBank/DDBJ whole genome shotgun (WGS) entry which is preliminary data.</text>
</comment>
<gene>
    <name evidence="8" type="ORF">C1I95_25085</name>
</gene>